<dbReference type="AlphaFoldDB" id="A0A5C3NTV3"/>
<name>A0A5C3NTV3_9APHY</name>
<feature type="region of interest" description="Disordered" evidence="1">
    <location>
        <begin position="101"/>
        <end position="122"/>
    </location>
</feature>
<dbReference type="EMBL" id="ML211711">
    <property type="protein sequence ID" value="TFK80765.1"/>
    <property type="molecule type" value="Genomic_DNA"/>
</dbReference>
<dbReference type="Proteomes" id="UP000308197">
    <property type="component" value="Unassembled WGS sequence"/>
</dbReference>
<accession>A0A5C3NTV3</accession>
<evidence type="ECO:0000256" key="1">
    <source>
        <dbReference type="SAM" id="MobiDB-lite"/>
    </source>
</evidence>
<proteinExistence type="predicted"/>
<evidence type="ECO:0000313" key="2">
    <source>
        <dbReference type="EMBL" id="TFK80765.1"/>
    </source>
</evidence>
<protein>
    <submittedName>
        <fullName evidence="2">Uncharacterized protein</fullName>
    </submittedName>
</protein>
<evidence type="ECO:0000313" key="3">
    <source>
        <dbReference type="Proteomes" id="UP000308197"/>
    </source>
</evidence>
<gene>
    <name evidence="2" type="ORF">K466DRAFT_366698</name>
</gene>
<sequence>MELFSAHTYLLPWVIAIADRGMTPHRLLRLSQKARNHAARWFDLDKLATDATYRDVQLVQLKWPENTLPRGIIYEKLRILGSEAYAEKHRKEVEEYLAKEGIAPPPPMRRGSTVGGGLRRSKRTERVRQDPLLILVRLLRLKCGY</sequence>
<reference evidence="2 3" key="1">
    <citation type="journal article" date="2019" name="Nat. Ecol. Evol.">
        <title>Megaphylogeny resolves global patterns of mushroom evolution.</title>
        <authorList>
            <person name="Varga T."/>
            <person name="Krizsan K."/>
            <person name="Foldi C."/>
            <person name="Dima B."/>
            <person name="Sanchez-Garcia M."/>
            <person name="Sanchez-Ramirez S."/>
            <person name="Szollosi G.J."/>
            <person name="Szarkandi J.G."/>
            <person name="Papp V."/>
            <person name="Albert L."/>
            <person name="Andreopoulos W."/>
            <person name="Angelini C."/>
            <person name="Antonin V."/>
            <person name="Barry K.W."/>
            <person name="Bougher N.L."/>
            <person name="Buchanan P."/>
            <person name="Buyck B."/>
            <person name="Bense V."/>
            <person name="Catcheside P."/>
            <person name="Chovatia M."/>
            <person name="Cooper J."/>
            <person name="Damon W."/>
            <person name="Desjardin D."/>
            <person name="Finy P."/>
            <person name="Geml J."/>
            <person name="Haridas S."/>
            <person name="Hughes K."/>
            <person name="Justo A."/>
            <person name="Karasinski D."/>
            <person name="Kautmanova I."/>
            <person name="Kiss B."/>
            <person name="Kocsube S."/>
            <person name="Kotiranta H."/>
            <person name="LaButti K.M."/>
            <person name="Lechner B.E."/>
            <person name="Liimatainen K."/>
            <person name="Lipzen A."/>
            <person name="Lukacs Z."/>
            <person name="Mihaltcheva S."/>
            <person name="Morgado L.N."/>
            <person name="Niskanen T."/>
            <person name="Noordeloos M.E."/>
            <person name="Ohm R.A."/>
            <person name="Ortiz-Santana B."/>
            <person name="Ovrebo C."/>
            <person name="Racz N."/>
            <person name="Riley R."/>
            <person name="Savchenko A."/>
            <person name="Shiryaev A."/>
            <person name="Soop K."/>
            <person name="Spirin V."/>
            <person name="Szebenyi C."/>
            <person name="Tomsovsky M."/>
            <person name="Tulloss R.E."/>
            <person name="Uehling J."/>
            <person name="Grigoriev I.V."/>
            <person name="Vagvolgyi C."/>
            <person name="Papp T."/>
            <person name="Martin F.M."/>
            <person name="Miettinen O."/>
            <person name="Hibbett D.S."/>
            <person name="Nagy L.G."/>
        </authorList>
    </citation>
    <scope>NUCLEOTIDE SEQUENCE [LARGE SCALE GENOMIC DNA]</scope>
    <source>
        <strain evidence="2 3">HHB13444</strain>
    </source>
</reference>
<dbReference type="InParanoid" id="A0A5C3NTV3"/>
<keyword evidence="3" id="KW-1185">Reference proteome</keyword>
<organism evidence="2 3">
    <name type="scientific">Polyporus arcularius HHB13444</name>
    <dbReference type="NCBI Taxonomy" id="1314778"/>
    <lineage>
        <taxon>Eukaryota</taxon>
        <taxon>Fungi</taxon>
        <taxon>Dikarya</taxon>
        <taxon>Basidiomycota</taxon>
        <taxon>Agaricomycotina</taxon>
        <taxon>Agaricomycetes</taxon>
        <taxon>Polyporales</taxon>
        <taxon>Polyporaceae</taxon>
        <taxon>Polyporus</taxon>
    </lineage>
</organism>